<dbReference type="PANTHER" id="PTHR46825:SF15">
    <property type="entry name" value="BETA-LACTAMASE-RELATED DOMAIN-CONTAINING PROTEIN"/>
    <property type="match status" value="1"/>
</dbReference>
<dbReference type="Pfam" id="PF00144">
    <property type="entry name" value="Beta-lactamase"/>
    <property type="match status" value="2"/>
</dbReference>
<dbReference type="AlphaFoldDB" id="A0A401GYD7"/>
<sequence length="439" mass="48193">MGILVEDFASGKNTTALPHGIQTFTWDTKIRELFPDGEWELADAWASQKANLRDVLTHVSGLPRHDFSYSFQDTSLDVVKRLRYLKPAFELREQWYYNNQMYVLGAHIISKYAGVPFSSCGRGTTQLKLVVAGPGGVVSSTVDMTKWLAMLLHKGVDPRTNLTVIPKAAYEESTTAHSVSLGKPSSPITSLIGYGMGWMRLSYQGRDMVMHTGSLPGFQTLVAFMPSDKLGIVGVENTDDPSGTLSAVPLRILEDLLGLPHSIPGILAQSSKFTTYPPPLRSTSLAFEDPIPATVALEEFTGTYVNAGYGNFTLCTPASVSAYCRQVLNDYAAVRNVSASDLPSALYAAWPRLWSSKLRLHHSSNMTFKLALESLFVDGYGRDRTPFVYSITEGADIEVECALHDGRVAGCGIMHGLDEFKTPPEGTMEERADVWFTKV</sequence>
<comment type="similarity">
    <text evidence="1">Belongs to the peptidase S12 family.</text>
</comment>
<evidence type="ECO:0000313" key="3">
    <source>
        <dbReference type="EMBL" id="GBE87212.1"/>
    </source>
</evidence>
<dbReference type="STRING" id="139825.A0A401GYD7"/>
<reference evidence="3 4" key="1">
    <citation type="journal article" date="2018" name="Sci. Rep.">
        <title>Genome sequence of the cauliflower mushroom Sparassis crispa (Hanabiratake) and its association with beneficial usage.</title>
        <authorList>
            <person name="Kiyama R."/>
            <person name="Furutani Y."/>
            <person name="Kawaguchi K."/>
            <person name="Nakanishi T."/>
        </authorList>
    </citation>
    <scope>NUCLEOTIDE SEQUENCE [LARGE SCALE GENOMIC DNA]</scope>
</reference>
<dbReference type="InterPro" id="IPR050491">
    <property type="entry name" value="AmpC-like"/>
</dbReference>
<dbReference type="InParanoid" id="A0A401GYD7"/>
<proteinExistence type="inferred from homology"/>
<evidence type="ECO:0000256" key="1">
    <source>
        <dbReference type="ARBA" id="ARBA00038215"/>
    </source>
</evidence>
<dbReference type="SUPFAM" id="SSF56601">
    <property type="entry name" value="beta-lactamase/transpeptidase-like"/>
    <property type="match status" value="1"/>
</dbReference>
<dbReference type="OrthoDB" id="5946976at2759"/>
<dbReference type="Proteomes" id="UP000287166">
    <property type="component" value="Unassembled WGS sequence"/>
</dbReference>
<accession>A0A401GYD7</accession>
<dbReference type="GeneID" id="38784129"/>
<feature type="domain" description="Beta-lactamase-related" evidence="2">
    <location>
        <begin position="24"/>
        <end position="118"/>
    </location>
</feature>
<organism evidence="3 4">
    <name type="scientific">Sparassis crispa</name>
    <dbReference type="NCBI Taxonomy" id="139825"/>
    <lineage>
        <taxon>Eukaryota</taxon>
        <taxon>Fungi</taxon>
        <taxon>Dikarya</taxon>
        <taxon>Basidiomycota</taxon>
        <taxon>Agaricomycotina</taxon>
        <taxon>Agaricomycetes</taxon>
        <taxon>Polyporales</taxon>
        <taxon>Sparassidaceae</taxon>
        <taxon>Sparassis</taxon>
    </lineage>
</organism>
<dbReference type="RefSeq" id="XP_027618125.1">
    <property type="nucleotide sequence ID" value="XM_027762324.1"/>
</dbReference>
<dbReference type="PANTHER" id="PTHR46825">
    <property type="entry name" value="D-ALANYL-D-ALANINE-CARBOXYPEPTIDASE/ENDOPEPTIDASE AMPH"/>
    <property type="match status" value="1"/>
</dbReference>
<protein>
    <recommendedName>
        <fullName evidence="2">Beta-lactamase-related domain-containing protein</fullName>
    </recommendedName>
</protein>
<dbReference type="Gene3D" id="3.40.710.10">
    <property type="entry name" value="DD-peptidase/beta-lactamase superfamily"/>
    <property type="match status" value="1"/>
</dbReference>
<gene>
    <name evidence="3" type="ORF">SCP_1004590</name>
</gene>
<comment type="caution">
    <text evidence="3">The sequence shown here is derived from an EMBL/GenBank/DDBJ whole genome shotgun (WGS) entry which is preliminary data.</text>
</comment>
<keyword evidence="4" id="KW-1185">Reference proteome</keyword>
<dbReference type="EMBL" id="BFAD01000010">
    <property type="protein sequence ID" value="GBE87212.1"/>
    <property type="molecule type" value="Genomic_DNA"/>
</dbReference>
<dbReference type="InterPro" id="IPR001466">
    <property type="entry name" value="Beta-lactam-related"/>
</dbReference>
<evidence type="ECO:0000259" key="2">
    <source>
        <dbReference type="Pfam" id="PF00144"/>
    </source>
</evidence>
<name>A0A401GYD7_9APHY</name>
<feature type="domain" description="Beta-lactamase-related" evidence="2">
    <location>
        <begin position="133"/>
        <end position="243"/>
    </location>
</feature>
<dbReference type="InterPro" id="IPR012338">
    <property type="entry name" value="Beta-lactam/transpept-like"/>
</dbReference>
<evidence type="ECO:0000313" key="4">
    <source>
        <dbReference type="Proteomes" id="UP000287166"/>
    </source>
</evidence>